<proteinExistence type="predicted"/>
<feature type="region of interest" description="Disordered" evidence="1">
    <location>
        <begin position="138"/>
        <end position="167"/>
    </location>
</feature>
<reference evidence="2" key="2">
    <citation type="submission" date="2022-01" db="EMBL/GenBank/DDBJ databases">
        <authorList>
            <person name="Yamashiro T."/>
            <person name="Shiraishi A."/>
            <person name="Satake H."/>
            <person name="Nakayama K."/>
        </authorList>
    </citation>
    <scope>NUCLEOTIDE SEQUENCE</scope>
</reference>
<feature type="region of interest" description="Disordered" evidence="1">
    <location>
        <begin position="1"/>
        <end position="28"/>
    </location>
</feature>
<evidence type="ECO:0008006" key="4">
    <source>
        <dbReference type="Google" id="ProtNLM"/>
    </source>
</evidence>
<dbReference type="InterPro" id="IPR053134">
    <property type="entry name" value="RNA-dir_DNA_polymerase"/>
</dbReference>
<organism evidence="2 3">
    <name type="scientific">Tanacetum coccineum</name>
    <dbReference type="NCBI Taxonomy" id="301880"/>
    <lineage>
        <taxon>Eukaryota</taxon>
        <taxon>Viridiplantae</taxon>
        <taxon>Streptophyta</taxon>
        <taxon>Embryophyta</taxon>
        <taxon>Tracheophyta</taxon>
        <taxon>Spermatophyta</taxon>
        <taxon>Magnoliopsida</taxon>
        <taxon>eudicotyledons</taxon>
        <taxon>Gunneridae</taxon>
        <taxon>Pentapetalae</taxon>
        <taxon>asterids</taxon>
        <taxon>campanulids</taxon>
        <taxon>Asterales</taxon>
        <taxon>Asteraceae</taxon>
        <taxon>Asteroideae</taxon>
        <taxon>Anthemideae</taxon>
        <taxon>Anthemidinae</taxon>
        <taxon>Tanacetum</taxon>
    </lineage>
</organism>
<feature type="compositionally biased region" description="Basic and acidic residues" evidence="1">
    <location>
        <begin position="471"/>
        <end position="481"/>
    </location>
</feature>
<dbReference type="PANTHER" id="PTHR24559">
    <property type="entry name" value="TRANSPOSON TY3-I GAG-POL POLYPROTEIN"/>
    <property type="match status" value="1"/>
</dbReference>
<dbReference type="SUPFAM" id="SSF56672">
    <property type="entry name" value="DNA/RNA polymerases"/>
    <property type="match status" value="1"/>
</dbReference>
<dbReference type="Gene3D" id="3.10.10.10">
    <property type="entry name" value="HIV Type 1 Reverse Transcriptase, subunit A, domain 1"/>
    <property type="match status" value="1"/>
</dbReference>
<accession>A0ABQ5F9Q9</accession>
<evidence type="ECO:0000313" key="2">
    <source>
        <dbReference type="EMBL" id="GJT59613.1"/>
    </source>
</evidence>
<reference evidence="2" key="1">
    <citation type="journal article" date="2022" name="Int. J. Mol. Sci.">
        <title>Draft Genome of Tanacetum Coccineum: Genomic Comparison of Closely Related Tanacetum-Family Plants.</title>
        <authorList>
            <person name="Yamashiro T."/>
            <person name="Shiraishi A."/>
            <person name="Nakayama K."/>
            <person name="Satake H."/>
        </authorList>
    </citation>
    <scope>NUCLEOTIDE SEQUENCE</scope>
</reference>
<gene>
    <name evidence="2" type="ORF">Tco_1003146</name>
</gene>
<dbReference type="EMBL" id="BQNB010017125">
    <property type="protein sequence ID" value="GJT59613.1"/>
    <property type="molecule type" value="Genomic_DNA"/>
</dbReference>
<feature type="region of interest" description="Disordered" evidence="1">
    <location>
        <begin position="424"/>
        <end position="506"/>
    </location>
</feature>
<feature type="compositionally biased region" description="Basic and acidic residues" evidence="1">
    <location>
        <begin position="428"/>
        <end position="455"/>
    </location>
</feature>
<keyword evidence="3" id="KW-1185">Reference proteome</keyword>
<comment type="caution">
    <text evidence="2">The sequence shown here is derived from an EMBL/GenBank/DDBJ whole genome shotgun (WGS) entry which is preliminary data.</text>
</comment>
<protein>
    <recommendedName>
        <fullName evidence="4">Retrotransposon gag domain-containing protein</fullName>
    </recommendedName>
</protein>
<evidence type="ECO:0000313" key="3">
    <source>
        <dbReference type="Proteomes" id="UP001151760"/>
    </source>
</evidence>
<evidence type="ECO:0000256" key="1">
    <source>
        <dbReference type="SAM" id="MobiDB-lite"/>
    </source>
</evidence>
<name>A0ABQ5F9Q9_9ASTR</name>
<sequence>MTNGREMTPPLGFSTPPHIPNHNTNERPPVTTTVFAATTPGNKSFAYCASTLTDPTPMISPAFVEANYEILESLLRDRRRHIRNEDLRTELEYFSKDYDDEREMEPRRERTREVTPPLRARSPKIRRQRERVVGFEKALNREGRRTGRNTEGNRPSKAGAEENGRREMNLPPLLAAHLGRNENGQPLQSSLTFVHGGRQSSINIGGNLPPNGTLLSHHAQPFISSSAHVPNGFVPTHANPYSQPSAGIINGQTPSFPFQAQTGNPSVGGTSVYPPQGGYIEDYPLPDGLKMPSHVGSYNGKGDPDNFLHLFEGVIHMQKWLMPVACHMFTYTLKDSARIWWNTQKTVHSIKQREGKSVRAFATRYTDDTLQILGLHEDQHISGFVHGLRTRNLVEHLSTDLSSTYKGLMEKTYTWIEAREVATNGAPNDRKDNFKRSRRSSRDNDRGQKSRDRLSPYRGPNHGFLSNLSKSSRDILAIEKGSRRKGQKPSTANGERTKKKSTTPAEAPILMINQEEACTRNSIFKSPTFEGRDITFPLVTKGSNSSASVVIKAKIFRREVGRVHMDSGSSCEAIGEVLLEITIGDAPLSRSETLNFIIVRSNSPYNMMLGRTSMQKIGMVVSKIHGAATQGIRTVFSTHESDKIGEGVKKIRETSPANTEGVLSCTDAEEKIIVNSKYPEQTVTIEKQLPKHFKERLRNLLRTYADVFMWTHADMTRIPKTNTVNGKPFNTEHKLKKYSHIKPIKQKRRSLGPDRSTAARKKVEELTRAHILREAAHQTWVANPVMVKKSDGGWRMCVDFMDINKACPKDCYPLPEIDWKVESLS</sequence>
<dbReference type="Proteomes" id="UP001151760">
    <property type="component" value="Unassembled WGS sequence"/>
</dbReference>
<dbReference type="PANTHER" id="PTHR24559:SF444">
    <property type="entry name" value="REVERSE TRANSCRIPTASE DOMAIN-CONTAINING PROTEIN"/>
    <property type="match status" value="1"/>
</dbReference>
<dbReference type="InterPro" id="IPR043502">
    <property type="entry name" value="DNA/RNA_pol_sf"/>
</dbReference>